<feature type="chain" id="PRO_5015410116" evidence="3">
    <location>
        <begin position="20"/>
        <end position="256"/>
    </location>
</feature>
<organism evidence="4 5">
    <name type="scientific">Cercospora berteroae</name>
    <dbReference type="NCBI Taxonomy" id="357750"/>
    <lineage>
        <taxon>Eukaryota</taxon>
        <taxon>Fungi</taxon>
        <taxon>Dikarya</taxon>
        <taxon>Ascomycota</taxon>
        <taxon>Pezizomycotina</taxon>
        <taxon>Dothideomycetes</taxon>
        <taxon>Dothideomycetidae</taxon>
        <taxon>Mycosphaerellales</taxon>
        <taxon>Mycosphaerellaceae</taxon>
        <taxon>Cercospora</taxon>
    </lineage>
</organism>
<gene>
    <name evidence="4" type="ORF">CBER1_09566</name>
</gene>
<feature type="signal peptide" evidence="3">
    <location>
        <begin position="1"/>
        <end position="19"/>
    </location>
</feature>
<dbReference type="InterPro" id="IPR002594">
    <property type="entry name" value="GH12"/>
</dbReference>
<dbReference type="STRING" id="357750.A0A2S6BWI9"/>
<dbReference type="InterPro" id="IPR013320">
    <property type="entry name" value="ConA-like_dom_sf"/>
</dbReference>
<evidence type="ECO:0000256" key="1">
    <source>
        <dbReference type="ARBA" id="ARBA00005519"/>
    </source>
</evidence>
<dbReference type="GO" id="GO:0008810">
    <property type="term" value="F:cellulase activity"/>
    <property type="evidence" value="ECO:0007669"/>
    <property type="project" value="InterPro"/>
</dbReference>
<dbReference type="InterPro" id="IPR013319">
    <property type="entry name" value="GH11/12"/>
</dbReference>
<reference evidence="5" key="1">
    <citation type="journal article" date="2017" name="bioRxiv">
        <title>Conservation of a gene cluster reveals novel cercosporin biosynthetic mechanisms and extends production to the genus Colletotrichum.</title>
        <authorList>
            <person name="de Jonge R."/>
            <person name="Ebert M.K."/>
            <person name="Huitt-Roehl C.R."/>
            <person name="Pal P."/>
            <person name="Suttle J.C."/>
            <person name="Spanner R.E."/>
            <person name="Neubauer J.D."/>
            <person name="Jurick W.M.II."/>
            <person name="Stott K.A."/>
            <person name="Secor G.A."/>
            <person name="Thomma B.P.H.J."/>
            <person name="Van de Peer Y."/>
            <person name="Townsend C.A."/>
            <person name="Bolton M.D."/>
        </authorList>
    </citation>
    <scope>NUCLEOTIDE SEQUENCE [LARGE SCALE GENOMIC DNA]</scope>
    <source>
        <strain evidence="5">CBS538.71</strain>
    </source>
</reference>
<keyword evidence="2" id="KW-0326">Glycosidase</keyword>
<dbReference type="AlphaFoldDB" id="A0A2S6BWI9"/>
<comment type="caution">
    <text evidence="4">The sequence shown here is derived from an EMBL/GenBank/DDBJ whole genome shotgun (WGS) entry which is preliminary data.</text>
</comment>
<dbReference type="Proteomes" id="UP000237631">
    <property type="component" value="Unassembled WGS sequence"/>
</dbReference>
<dbReference type="Pfam" id="PF01670">
    <property type="entry name" value="Glyco_hydro_12"/>
    <property type="match status" value="1"/>
</dbReference>
<evidence type="ECO:0000256" key="2">
    <source>
        <dbReference type="RuleBase" id="RU361163"/>
    </source>
</evidence>
<keyword evidence="2" id="KW-0624">Polysaccharide degradation</keyword>
<dbReference type="OrthoDB" id="95118at2759"/>
<accession>A0A2S6BWI9</accession>
<name>A0A2S6BWI9_9PEZI</name>
<keyword evidence="3" id="KW-0732">Signal</keyword>
<dbReference type="PANTHER" id="PTHR34002">
    <property type="entry name" value="BLR1656 PROTEIN"/>
    <property type="match status" value="1"/>
</dbReference>
<keyword evidence="2" id="KW-0378">Hydrolase</keyword>
<keyword evidence="5" id="KW-1185">Reference proteome</keyword>
<dbReference type="SUPFAM" id="SSF49899">
    <property type="entry name" value="Concanavalin A-like lectins/glucanases"/>
    <property type="match status" value="1"/>
</dbReference>
<proteinExistence type="inferred from homology"/>
<dbReference type="Gene3D" id="2.60.120.180">
    <property type="match status" value="1"/>
</dbReference>
<dbReference type="PANTHER" id="PTHR34002:SF9">
    <property type="entry name" value="XYLOGLUCAN-SPECIFIC ENDO-BETA-1,4-GLUCANASE A"/>
    <property type="match status" value="1"/>
</dbReference>
<comment type="similarity">
    <text evidence="1 2">Belongs to the glycosyl hydrolase 12 (cellulase H) family.</text>
</comment>
<evidence type="ECO:0000313" key="5">
    <source>
        <dbReference type="Proteomes" id="UP000237631"/>
    </source>
</evidence>
<protein>
    <submittedName>
        <fullName evidence="4">Uncharacterized protein</fullName>
    </submittedName>
</protein>
<sequence length="256" mass="27047">MFFKTSSLLLACLAGSSLASPTPTKSIVERADLCGQWDSVQTGTYTVYNNLWGASGVAGSQCFGVDKVSGTNIAWHATWTWARGSGGVKTYPNAVVNYTPNKLSTLKTMKSNWSWTYSGSNLVANVAYDLFTSSSPTATNEYEIMIWLAAYGGAGPISASYGADGNPVPVATVTLAGKSWKLYKGSNGVNQVFSFLPADGKIISSFSGDIVEFVKYLTSNQGLPTSQYLISSGAGTEPTEGSNAKFTTSSYSLVIT</sequence>
<dbReference type="EMBL" id="PNEN01001736">
    <property type="protein sequence ID" value="PPJ51847.1"/>
    <property type="molecule type" value="Genomic_DNA"/>
</dbReference>
<keyword evidence="2" id="KW-0119">Carbohydrate metabolism</keyword>
<evidence type="ECO:0000256" key="3">
    <source>
        <dbReference type="SAM" id="SignalP"/>
    </source>
</evidence>
<dbReference type="GO" id="GO:0000272">
    <property type="term" value="P:polysaccharide catabolic process"/>
    <property type="evidence" value="ECO:0007669"/>
    <property type="project" value="UniProtKB-KW"/>
</dbReference>
<evidence type="ECO:0000313" key="4">
    <source>
        <dbReference type="EMBL" id="PPJ51847.1"/>
    </source>
</evidence>